<organism evidence="1 2">
    <name type="scientific">Congregibacter litoralis KT71</name>
    <dbReference type="NCBI Taxonomy" id="314285"/>
    <lineage>
        <taxon>Bacteria</taxon>
        <taxon>Pseudomonadati</taxon>
        <taxon>Pseudomonadota</taxon>
        <taxon>Gammaproteobacteria</taxon>
        <taxon>Cellvibrionales</taxon>
        <taxon>Halieaceae</taxon>
        <taxon>Congregibacter</taxon>
    </lineage>
</organism>
<name>A4A7P5_9GAMM</name>
<gene>
    <name evidence="1" type="ORF">KT71_14009</name>
</gene>
<keyword evidence="2" id="KW-1185">Reference proteome</keyword>
<reference evidence="1 2" key="1">
    <citation type="journal article" date="2007" name="Proc. Natl. Acad. Sci. U.S.A.">
        <title>Characterization of a marine gammaproteobacterium capable of aerobic anoxygenic photosynthesis.</title>
        <authorList>
            <person name="Fuchs B.M."/>
            <person name="Spring S."/>
            <person name="Teeling H."/>
            <person name="Quast C."/>
            <person name="Wulf J."/>
            <person name="Schattenhofer M."/>
            <person name="Yan S."/>
            <person name="Ferriera S."/>
            <person name="Johnson J."/>
            <person name="Glockner F.O."/>
            <person name="Amann R."/>
        </authorList>
    </citation>
    <scope>NUCLEOTIDE SEQUENCE [LARGE SCALE GENOMIC DNA]</scope>
    <source>
        <strain evidence="1">KT71</strain>
    </source>
</reference>
<dbReference type="EMBL" id="AAOA02000001">
    <property type="protein sequence ID" value="EAQ97690.1"/>
    <property type="molecule type" value="Genomic_DNA"/>
</dbReference>
<protein>
    <submittedName>
        <fullName evidence="1">Uncharacterized protein</fullName>
    </submittedName>
</protein>
<dbReference type="AlphaFoldDB" id="A4A7P5"/>
<dbReference type="HOGENOM" id="CLU_081494_0_0_6"/>
<accession>A4A7P5</accession>
<dbReference type="STRING" id="314285.KT71_14009"/>
<proteinExistence type="predicted"/>
<comment type="caution">
    <text evidence="1">The sequence shown here is derived from an EMBL/GenBank/DDBJ whole genome shotgun (WGS) entry which is preliminary data.</text>
</comment>
<reference evidence="1 2" key="2">
    <citation type="journal article" date="2009" name="PLoS ONE">
        <title>The photosynthetic apparatus and its regulation in the aerobic gammaproteobacterium Congregibacter litoralis gen. nov., sp. nov.</title>
        <authorList>
            <person name="Spring S."/>
            <person name="Lunsdorf H."/>
            <person name="Fuchs B.M."/>
            <person name="Tindall B.J."/>
        </authorList>
    </citation>
    <scope>NUCLEOTIDE SEQUENCE [LARGE SCALE GENOMIC DNA]</scope>
    <source>
        <strain evidence="1">KT71</strain>
    </source>
</reference>
<dbReference type="OrthoDB" id="9128719at2"/>
<dbReference type="eggNOG" id="ENOG5033M5W">
    <property type="taxonomic scope" value="Bacteria"/>
</dbReference>
<evidence type="ECO:0000313" key="2">
    <source>
        <dbReference type="Proteomes" id="UP000019205"/>
    </source>
</evidence>
<dbReference type="Proteomes" id="UP000019205">
    <property type="component" value="Chromosome"/>
</dbReference>
<sequence>MPLSLLTEERFIAQQPMTNSEGDSGFTVIAEIDVPGAPCMCYLKFYPPGQPRALINECAGYILAETFGFSVPKYGGLITLPGRYLSNAPSWIPKTHTVGWFTTDTSHPSIKRSINWVASAGAGRQKRYHAKIIEILTSYPSITQKIVAFDELIANADRNIGNLLVKAGGFELIDHGLIFGGADWKAPDLANQFNLSTPNIVWQVLGAEAAKLPFKQGTIMAYTKLIIALQTAVDELDFELSKVFGDQEIDATKQFLIARSTWIDMPQKMGLLV</sequence>
<dbReference type="RefSeq" id="WP_008295237.1">
    <property type="nucleotide sequence ID" value="NZ_CM002299.1"/>
</dbReference>
<evidence type="ECO:0000313" key="1">
    <source>
        <dbReference type="EMBL" id="EAQ97690.1"/>
    </source>
</evidence>